<reference evidence="3" key="1">
    <citation type="submission" date="2017-04" db="EMBL/GenBank/DDBJ databases">
        <authorList>
            <person name="Varghese N."/>
            <person name="Submissions S."/>
        </authorList>
    </citation>
    <scope>NUCLEOTIDE SEQUENCE [LARGE SCALE GENOMIC DNA]</scope>
    <source>
        <strain evidence="3">DSM 12126</strain>
    </source>
</reference>
<proteinExistence type="predicted"/>
<gene>
    <name evidence="2" type="ORF">SAMN04488524_0468</name>
</gene>
<evidence type="ECO:0000313" key="2">
    <source>
        <dbReference type="EMBL" id="SMC44631.1"/>
    </source>
</evidence>
<dbReference type="RefSeq" id="WP_084236810.1">
    <property type="nucleotide sequence ID" value="NZ_FWXT01000001.1"/>
</dbReference>
<feature type="transmembrane region" description="Helical" evidence="1">
    <location>
        <begin position="137"/>
        <end position="162"/>
    </location>
</feature>
<dbReference type="STRING" id="151894.SAMN04488524_0468"/>
<feature type="transmembrane region" description="Helical" evidence="1">
    <location>
        <begin position="41"/>
        <end position="58"/>
    </location>
</feature>
<accession>A0A1W1Z8W1</accession>
<dbReference type="AlphaFoldDB" id="A0A1W1Z8W1"/>
<feature type="transmembrane region" description="Helical" evidence="1">
    <location>
        <begin position="78"/>
        <end position="97"/>
    </location>
</feature>
<dbReference type="InterPro" id="IPR025250">
    <property type="entry name" value="DUF4199"/>
</dbReference>
<keyword evidence="1" id="KW-0472">Membrane</keyword>
<keyword evidence="1" id="KW-0812">Transmembrane</keyword>
<dbReference type="EMBL" id="FWXT01000001">
    <property type="protein sequence ID" value="SMC44631.1"/>
    <property type="molecule type" value="Genomic_DNA"/>
</dbReference>
<evidence type="ECO:0000256" key="1">
    <source>
        <dbReference type="SAM" id="Phobius"/>
    </source>
</evidence>
<evidence type="ECO:0008006" key="4">
    <source>
        <dbReference type="Google" id="ProtNLM"/>
    </source>
</evidence>
<protein>
    <recommendedName>
        <fullName evidence="4">DUF4199 domain-containing protein</fullName>
    </recommendedName>
</protein>
<dbReference type="OrthoDB" id="6384283at2"/>
<dbReference type="Proteomes" id="UP000192756">
    <property type="component" value="Unassembled WGS sequence"/>
</dbReference>
<keyword evidence="1" id="KW-1133">Transmembrane helix</keyword>
<organism evidence="2 3">
    <name type="scientific">Pedobacter africanus</name>
    <dbReference type="NCBI Taxonomy" id="151894"/>
    <lineage>
        <taxon>Bacteria</taxon>
        <taxon>Pseudomonadati</taxon>
        <taxon>Bacteroidota</taxon>
        <taxon>Sphingobacteriia</taxon>
        <taxon>Sphingobacteriales</taxon>
        <taxon>Sphingobacteriaceae</taxon>
        <taxon>Pedobacter</taxon>
    </lineage>
</organism>
<name>A0A1W1Z8W1_9SPHI</name>
<dbReference type="Pfam" id="PF13858">
    <property type="entry name" value="DUF4199"/>
    <property type="match status" value="1"/>
</dbReference>
<keyword evidence="3" id="KW-1185">Reference proteome</keyword>
<evidence type="ECO:0000313" key="3">
    <source>
        <dbReference type="Proteomes" id="UP000192756"/>
    </source>
</evidence>
<sequence length="169" mass="18856">MKKIVLIFGLIIGTILSANMLNMVTMIYNGKDFKGNDVVGYVALVVVFSIIFFGIRNYRNKRLEGQITFGRAFKTGALIAFVGSTVYVIIWLFYYYLFVPDFIDAYTACVLKNCTASDLPAKTAQMAEFKEMYKNPAFVVLITYSEVLPVGLAVALVSALILKNKTVNK</sequence>